<accession>M9M1U8</accession>
<dbReference type="PANTHER" id="PTHR28255">
    <property type="match status" value="1"/>
</dbReference>
<dbReference type="InterPro" id="IPR005624">
    <property type="entry name" value="PduO/GlcC-like"/>
</dbReference>
<dbReference type="AlphaFoldDB" id="M9M1U8"/>
<protein>
    <submittedName>
        <fullName evidence="1">Uncharacterized protein</fullName>
    </submittedName>
</protein>
<reference evidence="2" key="1">
    <citation type="journal article" date="2013" name="Genome Announc.">
        <title>Genome sequence of the basidiomycetous yeast Pseudozyma antarctica T-34, a producer of the glycolipid biosurfactants mannosylerythritol lipids.</title>
        <authorList>
            <person name="Morita T."/>
            <person name="Koike H."/>
            <person name="Koyama Y."/>
            <person name="Hagiwara H."/>
            <person name="Ito E."/>
            <person name="Fukuoka T."/>
            <person name="Imura T."/>
            <person name="Machida M."/>
            <person name="Kitamoto D."/>
        </authorList>
    </citation>
    <scope>NUCLEOTIDE SEQUENCE [LARGE SCALE GENOMIC DNA]</scope>
    <source>
        <strain evidence="2">T-34</strain>
    </source>
</reference>
<dbReference type="PIRSF" id="PIRSF008757">
    <property type="entry name" value="UCP008757"/>
    <property type="match status" value="1"/>
</dbReference>
<dbReference type="InterPro" id="IPR038084">
    <property type="entry name" value="PduO/GlcC-like_sf"/>
</dbReference>
<dbReference type="Proteomes" id="UP000011976">
    <property type="component" value="Unassembled WGS sequence"/>
</dbReference>
<organism evidence="1 2">
    <name type="scientific">Pseudozyma antarctica (strain T-34)</name>
    <name type="common">Yeast</name>
    <name type="synonym">Candida antarctica</name>
    <dbReference type="NCBI Taxonomy" id="1151754"/>
    <lineage>
        <taxon>Eukaryota</taxon>
        <taxon>Fungi</taxon>
        <taxon>Dikarya</taxon>
        <taxon>Basidiomycota</taxon>
        <taxon>Ustilaginomycotina</taxon>
        <taxon>Ustilaginomycetes</taxon>
        <taxon>Ustilaginales</taxon>
        <taxon>Ustilaginaceae</taxon>
        <taxon>Moesziomyces</taxon>
    </lineage>
</organism>
<dbReference type="Gene3D" id="3.30.450.150">
    <property type="entry name" value="Haem-degrading domain"/>
    <property type="match status" value="1"/>
</dbReference>
<evidence type="ECO:0000313" key="2">
    <source>
        <dbReference type="Proteomes" id="UP000011976"/>
    </source>
</evidence>
<dbReference type="EMBL" id="DF196775">
    <property type="protein sequence ID" value="GAC74030.1"/>
    <property type="molecule type" value="Genomic_DNA"/>
</dbReference>
<dbReference type="GO" id="GO:0072380">
    <property type="term" value="C:TRC complex"/>
    <property type="evidence" value="ECO:0007669"/>
    <property type="project" value="TreeGrafter"/>
</dbReference>
<dbReference type="OrthoDB" id="2209940at2759"/>
<gene>
    <name evidence="1" type="ORF">PANT_9c00417</name>
</gene>
<proteinExistence type="predicted"/>
<dbReference type="PANTHER" id="PTHR28255:SF1">
    <property type="entry name" value="UPF0303 PROTEIN YBR137W"/>
    <property type="match status" value="1"/>
</dbReference>
<evidence type="ECO:0000313" key="1">
    <source>
        <dbReference type="EMBL" id="GAC74030.1"/>
    </source>
</evidence>
<dbReference type="GO" id="GO:0006620">
    <property type="term" value="P:post-translational protein targeting to endoplasmic reticulum membrane"/>
    <property type="evidence" value="ECO:0007669"/>
    <property type="project" value="TreeGrafter"/>
</dbReference>
<dbReference type="SUPFAM" id="SSF143744">
    <property type="entry name" value="GlcG-like"/>
    <property type="match status" value="1"/>
</dbReference>
<name>M9M1U8_PSEA3</name>
<dbReference type="InterPro" id="IPR010371">
    <property type="entry name" value="YBR137W-like"/>
</dbReference>
<sequence length="174" mass="18969">MSVVTADQQEILRQQIADIERQEASCVLPELTNDTAFELGSLIRSQFLESFNPSQDGIVISISLFSGHTLFSCAVGNPRKVAADNWDWVARKANTVRRFGLSSYLVGRTRLLKGKDLDGLGPEYAAHGGGFPIRIKGMTAGPVGVIVVSGLKQEDDHDLIIRAIHKLLAKHQSS</sequence>
<dbReference type="Pfam" id="PF03928">
    <property type="entry name" value="HbpS-like"/>
    <property type="match status" value="1"/>
</dbReference>